<dbReference type="InterPro" id="IPR050624">
    <property type="entry name" value="HTH-type_Tx_Regulator"/>
</dbReference>
<dbReference type="SUPFAM" id="SSF46689">
    <property type="entry name" value="Homeodomain-like"/>
    <property type="match status" value="1"/>
</dbReference>
<dbReference type="PANTHER" id="PTHR43479:SF11">
    <property type="entry name" value="ACREF_ENVCD OPERON REPRESSOR-RELATED"/>
    <property type="match status" value="1"/>
</dbReference>
<dbReference type="InterPro" id="IPR001647">
    <property type="entry name" value="HTH_TetR"/>
</dbReference>
<keyword evidence="1 2" id="KW-0238">DNA-binding</keyword>
<dbReference type="GO" id="GO:0003677">
    <property type="term" value="F:DNA binding"/>
    <property type="evidence" value="ECO:0007669"/>
    <property type="project" value="UniProtKB-UniRule"/>
</dbReference>
<evidence type="ECO:0000313" key="4">
    <source>
        <dbReference type="EMBL" id="SUN59465.1"/>
    </source>
</evidence>
<dbReference type="Pfam" id="PF14278">
    <property type="entry name" value="TetR_C_8"/>
    <property type="match status" value="1"/>
</dbReference>
<proteinExistence type="predicted"/>
<dbReference type="PRINTS" id="PR00455">
    <property type="entry name" value="HTHTETR"/>
</dbReference>
<dbReference type="PROSITE" id="PS01081">
    <property type="entry name" value="HTH_TETR_1"/>
    <property type="match status" value="1"/>
</dbReference>
<organism evidence="4 5">
    <name type="scientific">Streptococcus hyointestinalis</name>
    <dbReference type="NCBI Taxonomy" id="1337"/>
    <lineage>
        <taxon>Bacteria</taxon>
        <taxon>Bacillati</taxon>
        <taxon>Bacillota</taxon>
        <taxon>Bacilli</taxon>
        <taxon>Lactobacillales</taxon>
        <taxon>Streptococcaceae</taxon>
        <taxon>Streptococcus</taxon>
    </lineage>
</organism>
<dbReference type="InterPro" id="IPR023772">
    <property type="entry name" value="DNA-bd_HTH_TetR-type_CS"/>
</dbReference>
<feature type="DNA-binding region" description="H-T-H motif" evidence="2">
    <location>
        <begin position="32"/>
        <end position="51"/>
    </location>
</feature>
<dbReference type="Gene3D" id="1.10.357.10">
    <property type="entry name" value="Tetracycline Repressor, domain 2"/>
    <property type="match status" value="1"/>
</dbReference>
<evidence type="ECO:0000313" key="5">
    <source>
        <dbReference type="Proteomes" id="UP000254924"/>
    </source>
</evidence>
<protein>
    <submittedName>
        <fullName evidence="4">TetR family transcriptional regulator</fullName>
    </submittedName>
</protein>
<reference evidence="4 5" key="1">
    <citation type="submission" date="2018-06" db="EMBL/GenBank/DDBJ databases">
        <authorList>
            <consortium name="Pathogen Informatics"/>
            <person name="Doyle S."/>
        </authorList>
    </citation>
    <scope>NUCLEOTIDE SEQUENCE [LARGE SCALE GENOMIC DNA]</scope>
    <source>
        <strain evidence="4 5">NCTC12224</strain>
    </source>
</reference>
<feature type="domain" description="HTH tetR-type" evidence="3">
    <location>
        <begin position="9"/>
        <end position="69"/>
    </location>
</feature>
<dbReference type="InterPro" id="IPR009057">
    <property type="entry name" value="Homeodomain-like_sf"/>
</dbReference>
<dbReference type="InterPro" id="IPR039532">
    <property type="entry name" value="TetR_C_Firmicutes"/>
</dbReference>
<dbReference type="PANTHER" id="PTHR43479">
    <property type="entry name" value="ACREF/ENVCD OPERON REPRESSOR-RELATED"/>
    <property type="match status" value="1"/>
</dbReference>
<evidence type="ECO:0000256" key="1">
    <source>
        <dbReference type="ARBA" id="ARBA00023125"/>
    </source>
</evidence>
<name>A0A380K4H4_9STRE</name>
<evidence type="ECO:0000259" key="3">
    <source>
        <dbReference type="PROSITE" id="PS50977"/>
    </source>
</evidence>
<dbReference type="OrthoDB" id="9810250at2"/>
<dbReference type="AlphaFoldDB" id="A0A380K4H4"/>
<accession>A0A380K4H4</accession>
<dbReference type="Proteomes" id="UP000254924">
    <property type="component" value="Unassembled WGS sequence"/>
</dbReference>
<dbReference type="PROSITE" id="PS50977">
    <property type="entry name" value="HTH_TETR_2"/>
    <property type="match status" value="1"/>
</dbReference>
<dbReference type="GeneID" id="78355847"/>
<dbReference type="EMBL" id="UHFN01000007">
    <property type="protein sequence ID" value="SUN59465.1"/>
    <property type="molecule type" value="Genomic_DNA"/>
</dbReference>
<evidence type="ECO:0000256" key="2">
    <source>
        <dbReference type="PROSITE-ProRule" id="PRU00335"/>
    </source>
</evidence>
<sequence length="188" mass="22322">MNGKKEQIRQSKDKIVEAMFRLLEKDSFDEITLNEVLDEASVSRRTFYRYFQNKQAILEFYIHTFIENYRLLNETILKQTTFEGLILLTLNYFKANQNKLQLLIINQKFPLLLLRFNNVAVTLYKSFDAPWHVREVSSQKLDDVLHFIVGGYSNIISHWLMETSPREAQEVAQNIQELFSQIVKTFDF</sequence>
<gene>
    <name evidence="4" type="ORF">NCTC12224_00375</name>
</gene>
<dbReference type="RefSeq" id="WP_115267981.1">
    <property type="nucleotide sequence ID" value="NZ_JBNPNB010000127.1"/>
</dbReference>
<dbReference type="Pfam" id="PF00440">
    <property type="entry name" value="TetR_N"/>
    <property type="match status" value="1"/>
</dbReference>
<keyword evidence="5" id="KW-1185">Reference proteome</keyword>